<dbReference type="GO" id="GO:0005829">
    <property type="term" value="C:cytosol"/>
    <property type="evidence" value="ECO:0007669"/>
    <property type="project" value="TreeGrafter"/>
</dbReference>
<proteinExistence type="inferred from homology"/>
<keyword evidence="14" id="KW-1133">Transmembrane helix</keyword>
<dbReference type="GO" id="GO:0004825">
    <property type="term" value="F:methionine-tRNA ligase activity"/>
    <property type="evidence" value="ECO:0007669"/>
    <property type="project" value="UniProtKB-EC"/>
</dbReference>
<dbReference type="InterPro" id="IPR009080">
    <property type="entry name" value="tRNAsynth_Ia_anticodon-bd"/>
</dbReference>
<dbReference type="Gene3D" id="2.20.28.20">
    <property type="entry name" value="Methionyl-tRNA synthetase, Zn-domain"/>
    <property type="match status" value="1"/>
</dbReference>
<evidence type="ECO:0000256" key="13">
    <source>
        <dbReference type="RuleBase" id="RU363039"/>
    </source>
</evidence>
<evidence type="ECO:0000259" key="15">
    <source>
        <dbReference type="Pfam" id="PF09334"/>
    </source>
</evidence>
<dbReference type="PROSITE" id="PS00178">
    <property type="entry name" value="AA_TRNA_LIGASE_I"/>
    <property type="match status" value="1"/>
</dbReference>
<evidence type="ECO:0000256" key="8">
    <source>
        <dbReference type="ARBA" id="ARBA00022840"/>
    </source>
</evidence>
<comment type="catalytic activity">
    <reaction evidence="12">
        <text>tRNA(Met) + L-methionine + ATP = L-methionyl-tRNA(Met) + AMP + diphosphate</text>
        <dbReference type="Rhea" id="RHEA:13481"/>
        <dbReference type="Rhea" id="RHEA-COMP:9667"/>
        <dbReference type="Rhea" id="RHEA-COMP:9698"/>
        <dbReference type="ChEBI" id="CHEBI:30616"/>
        <dbReference type="ChEBI" id="CHEBI:33019"/>
        <dbReference type="ChEBI" id="CHEBI:57844"/>
        <dbReference type="ChEBI" id="CHEBI:78442"/>
        <dbReference type="ChEBI" id="CHEBI:78530"/>
        <dbReference type="ChEBI" id="CHEBI:456215"/>
        <dbReference type="EC" id="6.1.1.10"/>
    </reaction>
</comment>
<evidence type="ECO:0000256" key="2">
    <source>
        <dbReference type="ARBA" id="ARBA00008258"/>
    </source>
</evidence>
<dbReference type="EC" id="6.1.1.10" evidence="3"/>
<evidence type="ECO:0000256" key="7">
    <source>
        <dbReference type="ARBA" id="ARBA00022741"/>
    </source>
</evidence>
<keyword evidence="8 13" id="KW-0067">ATP-binding</keyword>
<keyword evidence="5" id="KW-0963">Cytoplasm</keyword>
<dbReference type="PANTHER" id="PTHR45765">
    <property type="entry name" value="METHIONINE--TRNA LIGASE"/>
    <property type="match status" value="1"/>
</dbReference>
<dbReference type="PRINTS" id="PR01041">
    <property type="entry name" value="TRNASYNTHMET"/>
</dbReference>
<feature type="domain" description="Methionyl/Leucyl tRNA synthetase" evidence="15">
    <location>
        <begin position="5"/>
        <end position="388"/>
    </location>
</feature>
<feature type="transmembrane region" description="Helical" evidence="14">
    <location>
        <begin position="369"/>
        <end position="389"/>
    </location>
</feature>
<dbReference type="InterPro" id="IPR029038">
    <property type="entry name" value="MetRS_Zn"/>
</dbReference>
<evidence type="ECO:0000256" key="5">
    <source>
        <dbReference type="ARBA" id="ARBA00022490"/>
    </source>
</evidence>
<dbReference type="GO" id="GO:0005524">
    <property type="term" value="F:ATP binding"/>
    <property type="evidence" value="ECO:0007669"/>
    <property type="project" value="UniProtKB-KW"/>
</dbReference>
<dbReference type="Pfam" id="PF09334">
    <property type="entry name" value="tRNA-synt_1g"/>
    <property type="match status" value="1"/>
</dbReference>
<feature type="transmembrane region" description="Helical" evidence="14">
    <location>
        <begin position="462"/>
        <end position="483"/>
    </location>
</feature>
<dbReference type="InterPro" id="IPR001412">
    <property type="entry name" value="aa-tRNA-synth_I_CS"/>
</dbReference>
<dbReference type="Gene3D" id="1.10.730.10">
    <property type="entry name" value="Isoleucyl-tRNA Synthetase, Domain 1"/>
    <property type="match status" value="1"/>
</dbReference>
<dbReference type="InterPro" id="IPR014758">
    <property type="entry name" value="Met-tRNA_synth"/>
</dbReference>
<evidence type="ECO:0000313" key="16">
    <source>
        <dbReference type="EMBL" id="XBT18875.1"/>
    </source>
</evidence>
<keyword evidence="6 13" id="KW-0436">Ligase</keyword>
<protein>
    <recommendedName>
        <fullName evidence="4">Methionine--tRNA ligase</fullName>
        <ecNumber evidence="3">6.1.1.10</ecNumber>
    </recommendedName>
    <alternativeName>
        <fullName evidence="11">Methionyl-tRNA synthetase</fullName>
    </alternativeName>
</protein>
<dbReference type="NCBIfam" id="TIGR00398">
    <property type="entry name" value="metG"/>
    <property type="match status" value="1"/>
</dbReference>
<evidence type="ECO:0000256" key="4">
    <source>
        <dbReference type="ARBA" id="ARBA00018753"/>
    </source>
</evidence>
<evidence type="ECO:0000256" key="6">
    <source>
        <dbReference type="ARBA" id="ARBA00022598"/>
    </source>
</evidence>
<dbReference type="InterPro" id="IPR014729">
    <property type="entry name" value="Rossmann-like_a/b/a_fold"/>
</dbReference>
<gene>
    <name evidence="16" type="primary">metG</name>
    <name evidence="16" type="ORF">ABPD24_00130</name>
</gene>
<keyword evidence="14" id="KW-0472">Membrane</keyword>
<accession>A0AAU7QTE6</accession>
<dbReference type="EMBL" id="CP157897">
    <property type="protein sequence ID" value="XBT18875.1"/>
    <property type="molecule type" value="Genomic_DNA"/>
</dbReference>
<reference evidence="16" key="1">
    <citation type="submission" date="2024-06" db="EMBL/GenBank/DDBJ databases">
        <title>Diversity, functionality, and evolutionary history of bacterial symbionts in false click beetles (Coleoptera, Throscidae).</title>
        <authorList>
            <person name="Wierz J.C."/>
            <person name="Malm H."/>
            <person name="Kaltenpoth M."/>
            <person name="Engl T."/>
        </authorList>
    </citation>
    <scope>NUCLEOTIDE SEQUENCE</scope>
    <source>
        <strain evidence="16">AspAUS03</strain>
    </source>
</reference>
<dbReference type="Gene3D" id="3.40.50.620">
    <property type="entry name" value="HUPs"/>
    <property type="match status" value="1"/>
</dbReference>
<sequence length="522" mass="63195">MKKLYIITAALPYANGPIHIGHLSGVYLPSDLYVKFLKFLSKKVIFISGSDEYGVNILIKSKLNKTSPKYIVNKYYKINRSIFKKFNINFDHFIRTTNKKHHLLAKYFFFKMKKEGDIIKKKTYQFFDPLNKEYLPDKYIEGVCKYCLNKSNLDICENCGKFLFIKDIKLPKSILNKNKLYIKSTINWCLKLKDNYNFLYLWLKSKKKKWKTITYKYAFSFLKSIIKYKSITRDLKWGIPIYKNKVLYVWFEALIAYLSVFCKDNIHDYKYYWNNKYNKIIQFIGKDNIIFHTIIFPIILKNLNLKLPNIIVSNEFLNYKNKKISTSKNYGIFCDSFLKNKNNNKDYLRFFLIYNMPENKDYNYITKNFVFIINKVLINIIGNLFNRVISLLKMKKKCKINFFVTSKNIIYIFCKNILKKIKKNILKFKFKNSLYKYINLAIYGNKYFTKKKIWKYYQNSNYLNNILIIIYFLIQLMFLYLPFNSKKILKNFNIKQKKYNSLKKIRKIKFHIKKYKKLFKKI</sequence>
<organism evidence="16">
    <name type="scientific">Candidatus Shikimatogenerans sp. AspAUS03</name>
    <dbReference type="NCBI Taxonomy" id="3158563"/>
    <lineage>
        <taxon>Bacteria</taxon>
        <taxon>Pseudomonadati</taxon>
        <taxon>Bacteroidota</taxon>
        <taxon>Flavobacteriia</taxon>
        <taxon>Flavobacteriales</taxon>
        <taxon>Candidatus Shikimatogenerans</taxon>
    </lineage>
</organism>
<evidence type="ECO:0000256" key="1">
    <source>
        <dbReference type="ARBA" id="ARBA00003314"/>
    </source>
</evidence>
<keyword evidence="9 13" id="KW-0648">Protein biosynthesis</keyword>
<dbReference type="InterPro" id="IPR033911">
    <property type="entry name" value="MetRS_core"/>
</dbReference>
<dbReference type="PANTHER" id="PTHR45765:SF1">
    <property type="entry name" value="METHIONINE--TRNA LIGASE, CYTOPLASMIC"/>
    <property type="match status" value="1"/>
</dbReference>
<name>A0AAU7QTE6_9FLAO</name>
<evidence type="ECO:0000256" key="9">
    <source>
        <dbReference type="ARBA" id="ARBA00022917"/>
    </source>
</evidence>
<dbReference type="AlphaFoldDB" id="A0AAU7QTE6"/>
<dbReference type="InterPro" id="IPR023458">
    <property type="entry name" value="Met-tRNA_ligase_1"/>
</dbReference>
<dbReference type="InterPro" id="IPR015413">
    <property type="entry name" value="Methionyl/Leucyl_tRNA_Synth"/>
</dbReference>
<evidence type="ECO:0000256" key="12">
    <source>
        <dbReference type="ARBA" id="ARBA00047364"/>
    </source>
</evidence>
<keyword evidence="10 13" id="KW-0030">Aminoacyl-tRNA synthetase</keyword>
<evidence type="ECO:0000256" key="3">
    <source>
        <dbReference type="ARBA" id="ARBA00012838"/>
    </source>
</evidence>
<dbReference type="SUPFAM" id="SSF47323">
    <property type="entry name" value="Anticodon-binding domain of a subclass of class I aminoacyl-tRNA synthetases"/>
    <property type="match status" value="1"/>
</dbReference>
<evidence type="ECO:0000256" key="11">
    <source>
        <dbReference type="ARBA" id="ARBA00030904"/>
    </source>
</evidence>
<keyword evidence="7 13" id="KW-0547">Nucleotide-binding</keyword>
<comment type="function">
    <text evidence="1">Is required not only for elongation of protein synthesis but also for the initiation of all mRNA translation through initiator tRNA(fMet) aminoacylation.</text>
</comment>
<dbReference type="SUPFAM" id="SSF52374">
    <property type="entry name" value="Nucleotidylyl transferase"/>
    <property type="match status" value="1"/>
</dbReference>
<dbReference type="GO" id="GO:0006431">
    <property type="term" value="P:methionyl-tRNA aminoacylation"/>
    <property type="evidence" value="ECO:0007669"/>
    <property type="project" value="InterPro"/>
</dbReference>
<keyword evidence="14" id="KW-0812">Transmembrane</keyword>
<comment type="similarity">
    <text evidence="2">Belongs to the class-I aminoacyl-tRNA synthetase family. MetG type 1 subfamily.</text>
</comment>
<evidence type="ECO:0000256" key="10">
    <source>
        <dbReference type="ARBA" id="ARBA00023146"/>
    </source>
</evidence>
<evidence type="ECO:0000256" key="14">
    <source>
        <dbReference type="SAM" id="Phobius"/>
    </source>
</evidence>